<protein>
    <submittedName>
        <fullName evidence="11">Competence protein ComGC</fullName>
    </submittedName>
</protein>
<evidence type="ECO:0000256" key="10">
    <source>
        <dbReference type="SAM" id="Phobius"/>
    </source>
</evidence>
<evidence type="ECO:0000256" key="6">
    <source>
        <dbReference type="ARBA" id="ARBA00022989"/>
    </source>
</evidence>
<reference evidence="11 12" key="1">
    <citation type="submission" date="2019-04" db="EMBL/GenBank/DDBJ databases">
        <title>In vitro growth and metabolic characteristics of meat-borne Lactobacillus algidus strains.</title>
        <authorList>
            <person name="Sade E."/>
            <person name="Per J."/>
            <person name="Tytti H."/>
            <person name="Johanna B.K."/>
        </authorList>
    </citation>
    <scope>NUCLEOTIDE SEQUENCE [LARGE SCALE GENOMIC DNA]</scope>
    <source>
        <strain evidence="11 12">LTS37-1</strain>
    </source>
</reference>
<evidence type="ECO:0000256" key="2">
    <source>
        <dbReference type="ARBA" id="ARBA00004241"/>
    </source>
</evidence>
<dbReference type="RefSeq" id="WP_146302685.1">
    <property type="nucleotide sequence ID" value="NZ_JANXKU010000006.1"/>
</dbReference>
<dbReference type="AlphaFoldDB" id="A0A5C6M9G0"/>
<comment type="similarity">
    <text evidence="9">Belongs to the ComGC family.</text>
</comment>
<evidence type="ECO:0000256" key="7">
    <source>
        <dbReference type="ARBA" id="ARBA00023136"/>
    </source>
</evidence>
<evidence type="ECO:0000256" key="3">
    <source>
        <dbReference type="ARBA" id="ARBA00022475"/>
    </source>
</evidence>
<feature type="transmembrane region" description="Helical" evidence="10">
    <location>
        <begin position="12"/>
        <end position="31"/>
    </location>
</feature>
<keyword evidence="4" id="KW-0488">Methylation</keyword>
<dbReference type="NCBIfam" id="NF040999">
    <property type="entry name" value="pilin_ComGC"/>
    <property type="match status" value="1"/>
</dbReference>
<sequence length="104" mass="11949">MKNNRKKLKAFTLVEMLCVLFIISLLMLIILPNIGHQRTSAKHVNDEALVNVVQTQVDLYENETHNKSINFSDLVSEKYLTEKQEKEAQANHIVISNNVVKTEK</sequence>
<proteinExistence type="inferred from homology"/>
<keyword evidence="7 10" id="KW-0472">Membrane</keyword>
<organism evidence="11 12">
    <name type="scientific">Dellaglioa algida</name>
    <dbReference type="NCBI Taxonomy" id="105612"/>
    <lineage>
        <taxon>Bacteria</taxon>
        <taxon>Bacillati</taxon>
        <taxon>Bacillota</taxon>
        <taxon>Bacilli</taxon>
        <taxon>Lactobacillales</taxon>
        <taxon>Lactobacillaceae</taxon>
        <taxon>Dellaglioa</taxon>
    </lineage>
</organism>
<name>A0A5C6M9G0_9LACO</name>
<evidence type="ECO:0000256" key="9">
    <source>
        <dbReference type="ARBA" id="ARBA00043982"/>
    </source>
</evidence>
<evidence type="ECO:0000313" key="12">
    <source>
        <dbReference type="Proteomes" id="UP000321659"/>
    </source>
</evidence>
<dbReference type="SUPFAM" id="SSF54523">
    <property type="entry name" value="Pili subunits"/>
    <property type="match status" value="1"/>
</dbReference>
<comment type="caution">
    <text evidence="11">The sequence shown here is derived from an EMBL/GenBank/DDBJ whole genome shotgun (WGS) entry which is preliminary data.</text>
</comment>
<dbReference type="NCBIfam" id="TIGR02532">
    <property type="entry name" value="IV_pilin_GFxxxE"/>
    <property type="match status" value="1"/>
</dbReference>
<evidence type="ECO:0000256" key="1">
    <source>
        <dbReference type="ARBA" id="ARBA00004162"/>
    </source>
</evidence>
<keyword evidence="6 10" id="KW-1133">Transmembrane helix</keyword>
<evidence type="ECO:0000256" key="8">
    <source>
        <dbReference type="ARBA" id="ARBA00023287"/>
    </source>
</evidence>
<dbReference type="InterPro" id="IPR045584">
    <property type="entry name" value="Pilin-like"/>
</dbReference>
<dbReference type="EMBL" id="SRRQ01000006">
    <property type="protein sequence ID" value="TWW10947.1"/>
    <property type="molecule type" value="Genomic_DNA"/>
</dbReference>
<accession>A0A5C6M9G0</accession>
<comment type="subcellular location">
    <subcellularLocation>
        <location evidence="1">Cell membrane</location>
        <topology evidence="1">Single-pass membrane protein</topology>
    </subcellularLocation>
    <subcellularLocation>
        <location evidence="2">Cell surface</location>
    </subcellularLocation>
</comment>
<dbReference type="Proteomes" id="UP000321659">
    <property type="component" value="Unassembled WGS sequence"/>
</dbReference>
<dbReference type="GO" id="GO:0005886">
    <property type="term" value="C:plasma membrane"/>
    <property type="evidence" value="ECO:0007669"/>
    <property type="project" value="UniProtKB-SubCell"/>
</dbReference>
<keyword evidence="8" id="KW-0178">Competence</keyword>
<evidence type="ECO:0000256" key="5">
    <source>
        <dbReference type="ARBA" id="ARBA00022692"/>
    </source>
</evidence>
<dbReference type="GO" id="GO:0009986">
    <property type="term" value="C:cell surface"/>
    <property type="evidence" value="ECO:0007669"/>
    <property type="project" value="UniProtKB-SubCell"/>
</dbReference>
<gene>
    <name evidence="11" type="ORF">LABALGLTS371_09300</name>
</gene>
<dbReference type="InterPro" id="IPR016940">
    <property type="entry name" value="ComGC"/>
</dbReference>
<dbReference type="InterPro" id="IPR012902">
    <property type="entry name" value="N_methyl_site"/>
</dbReference>
<keyword evidence="5 10" id="KW-0812">Transmembrane</keyword>
<dbReference type="PIRSF" id="PIRSF029928">
    <property type="entry name" value="Late_competence_ComGC"/>
    <property type="match status" value="1"/>
</dbReference>
<dbReference type="Pfam" id="PF07963">
    <property type="entry name" value="N_methyl"/>
    <property type="match status" value="1"/>
</dbReference>
<keyword evidence="3" id="KW-1003">Cell membrane</keyword>
<evidence type="ECO:0000256" key="4">
    <source>
        <dbReference type="ARBA" id="ARBA00022481"/>
    </source>
</evidence>
<dbReference type="Gene3D" id="3.30.700.10">
    <property type="entry name" value="Glycoprotein, Type 4 Pilin"/>
    <property type="match status" value="1"/>
</dbReference>
<dbReference type="GO" id="GO:0030420">
    <property type="term" value="P:establishment of competence for transformation"/>
    <property type="evidence" value="ECO:0007669"/>
    <property type="project" value="UniProtKB-KW"/>
</dbReference>
<evidence type="ECO:0000313" key="11">
    <source>
        <dbReference type="EMBL" id="TWW10947.1"/>
    </source>
</evidence>